<dbReference type="InterPro" id="IPR000086">
    <property type="entry name" value="NUDIX_hydrolase_dom"/>
</dbReference>
<protein>
    <recommendedName>
        <fullName evidence="2">Nudix hydrolase domain-containing protein</fullName>
    </recommendedName>
</protein>
<evidence type="ECO:0000313" key="4">
    <source>
        <dbReference type="Proteomes" id="UP000799302"/>
    </source>
</evidence>
<keyword evidence="1" id="KW-0378">Hydrolase</keyword>
<dbReference type="AlphaFoldDB" id="A0A6A6UEN9"/>
<feature type="domain" description="Nudix hydrolase" evidence="2">
    <location>
        <begin position="15"/>
        <end position="150"/>
    </location>
</feature>
<gene>
    <name evidence="3" type="ORF">BT63DRAFT_264271</name>
</gene>
<dbReference type="InterPro" id="IPR020084">
    <property type="entry name" value="NUDIX_hydrolase_CS"/>
</dbReference>
<dbReference type="PROSITE" id="PS00893">
    <property type="entry name" value="NUDIX_BOX"/>
    <property type="match status" value="1"/>
</dbReference>
<dbReference type="PANTHER" id="PTHR21340:SF0">
    <property type="entry name" value="BIS(5'-NUCLEOSYL)-TETRAPHOSPHATASE [ASYMMETRICAL]"/>
    <property type="match status" value="1"/>
</dbReference>
<dbReference type="GO" id="GO:0004081">
    <property type="term" value="F:bis(5'-nucleosyl)-tetraphosphatase (asymmetrical) activity"/>
    <property type="evidence" value="ECO:0007669"/>
    <property type="project" value="TreeGrafter"/>
</dbReference>
<name>A0A6A6UEN9_9PEZI</name>
<accession>A0A6A6UEN9</accession>
<evidence type="ECO:0000256" key="1">
    <source>
        <dbReference type="ARBA" id="ARBA00022801"/>
    </source>
</evidence>
<dbReference type="PANTHER" id="PTHR21340">
    <property type="entry name" value="DIADENOSINE 5,5-P1,P4-TETRAPHOSPHATE PYROPHOSPHOHYDROLASE MUTT"/>
    <property type="match status" value="1"/>
</dbReference>
<evidence type="ECO:0000313" key="3">
    <source>
        <dbReference type="EMBL" id="KAF2669558.1"/>
    </source>
</evidence>
<organism evidence="3 4">
    <name type="scientific">Microthyrium microscopicum</name>
    <dbReference type="NCBI Taxonomy" id="703497"/>
    <lineage>
        <taxon>Eukaryota</taxon>
        <taxon>Fungi</taxon>
        <taxon>Dikarya</taxon>
        <taxon>Ascomycota</taxon>
        <taxon>Pezizomycotina</taxon>
        <taxon>Dothideomycetes</taxon>
        <taxon>Dothideomycetes incertae sedis</taxon>
        <taxon>Microthyriales</taxon>
        <taxon>Microthyriaceae</taxon>
        <taxon>Microthyrium</taxon>
    </lineage>
</organism>
<evidence type="ECO:0000259" key="2">
    <source>
        <dbReference type="PROSITE" id="PS51462"/>
    </source>
</evidence>
<dbReference type="Pfam" id="PF00293">
    <property type="entry name" value="NUDIX"/>
    <property type="match status" value="1"/>
</dbReference>
<dbReference type="Proteomes" id="UP000799302">
    <property type="component" value="Unassembled WGS sequence"/>
</dbReference>
<dbReference type="PROSITE" id="PS51462">
    <property type="entry name" value="NUDIX"/>
    <property type="match status" value="1"/>
</dbReference>
<proteinExistence type="predicted"/>
<dbReference type="InterPro" id="IPR051325">
    <property type="entry name" value="Nudix_hydrolase_domain"/>
</dbReference>
<dbReference type="EMBL" id="MU004235">
    <property type="protein sequence ID" value="KAF2669558.1"/>
    <property type="molecule type" value="Genomic_DNA"/>
</dbReference>
<reference evidence="3" key="1">
    <citation type="journal article" date="2020" name="Stud. Mycol.">
        <title>101 Dothideomycetes genomes: a test case for predicting lifestyles and emergence of pathogens.</title>
        <authorList>
            <person name="Haridas S."/>
            <person name="Albert R."/>
            <person name="Binder M."/>
            <person name="Bloem J."/>
            <person name="Labutti K."/>
            <person name="Salamov A."/>
            <person name="Andreopoulos B."/>
            <person name="Baker S."/>
            <person name="Barry K."/>
            <person name="Bills G."/>
            <person name="Bluhm B."/>
            <person name="Cannon C."/>
            <person name="Castanera R."/>
            <person name="Culley D."/>
            <person name="Daum C."/>
            <person name="Ezra D."/>
            <person name="Gonzalez J."/>
            <person name="Henrissat B."/>
            <person name="Kuo A."/>
            <person name="Liang C."/>
            <person name="Lipzen A."/>
            <person name="Lutzoni F."/>
            <person name="Magnuson J."/>
            <person name="Mondo S."/>
            <person name="Nolan M."/>
            <person name="Ohm R."/>
            <person name="Pangilinan J."/>
            <person name="Park H.-J."/>
            <person name="Ramirez L."/>
            <person name="Alfaro M."/>
            <person name="Sun H."/>
            <person name="Tritt A."/>
            <person name="Yoshinaga Y."/>
            <person name="Zwiers L.-H."/>
            <person name="Turgeon B."/>
            <person name="Goodwin S."/>
            <person name="Spatafora J."/>
            <person name="Crous P."/>
            <person name="Grigoriev I."/>
        </authorList>
    </citation>
    <scope>NUCLEOTIDE SEQUENCE</scope>
    <source>
        <strain evidence="3">CBS 115976</strain>
    </source>
</reference>
<dbReference type="InterPro" id="IPR015797">
    <property type="entry name" value="NUDIX_hydrolase-like_dom_sf"/>
</dbReference>
<dbReference type="GO" id="GO:0006754">
    <property type="term" value="P:ATP biosynthetic process"/>
    <property type="evidence" value="ECO:0007669"/>
    <property type="project" value="TreeGrafter"/>
</dbReference>
<sequence length="180" mass="20849">MASSKFKTEQYFSESFVESAGAVLFRLSTREICLIRLLVNKKYILPKGRRNIAESRQTAAIREVAEETGYSCRILPVKMLTRNPPAVETEPMADESRLHDHACEPFTLQIRHLAEDDVKIIWWFIAAINEETNFNADAQEDDKFTVEFFDMQEAITKLTFKNDQEMVQKAVEIFLQTHPE</sequence>
<dbReference type="Gene3D" id="3.90.79.10">
    <property type="entry name" value="Nucleoside Triphosphate Pyrophosphohydrolase"/>
    <property type="match status" value="1"/>
</dbReference>
<keyword evidence="4" id="KW-1185">Reference proteome</keyword>
<dbReference type="SUPFAM" id="SSF55811">
    <property type="entry name" value="Nudix"/>
    <property type="match status" value="1"/>
</dbReference>
<dbReference type="OrthoDB" id="10259236at2759"/>
<dbReference type="GO" id="GO:0006167">
    <property type="term" value="P:AMP biosynthetic process"/>
    <property type="evidence" value="ECO:0007669"/>
    <property type="project" value="TreeGrafter"/>
</dbReference>